<keyword evidence="1" id="KW-0732">Signal</keyword>
<accession>A0A165TI85</accession>
<feature type="signal peptide" evidence="1">
    <location>
        <begin position="1"/>
        <end position="22"/>
    </location>
</feature>
<proteinExistence type="predicted"/>
<dbReference type="AlphaFoldDB" id="A0A165TI85"/>
<reference evidence="2 3" key="1">
    <citation type="journal article" date="2016" name="Mol. Biol. Evol.">
        <title>Comparative Genomics of Early-Diverging Mushroom-Forming Fungi Provides Insights into the Origins of Lignocellulose Decay Capabilities.</title>
        <authorList>
            <person name="Nagy L.G."/>
            <person name="Riley R."/>
            <person name="Tritt A."/>
            <person name="Adam C."/>
            <person name="Daum C."/>
            <person name="Floudas D."/>
            <person name="Sun H."/>
            <person name="Yadav J.S."/>
            <person name="Pangilinan J."/>
            <person name="Larsson K.H."/>
            <person name="Matsuura K."/>
            <person name="Barry K."/>
            <person name="Labutti K."/>
            <person name="Kuo R."/>
            <person name="Ohm R.A."/>
            <person name="Bhattacharya S.S."/>
            <person name="Shirouzu T."/>
            <person name="Yoshinaga Y."/>
            <person name="Martin F.M."/>
            <person name="Grigoriev I.V."/>
            <person name="Hibbett D.S."/>
        </authorList>
    </citation>
    <scope>NUCLEOTIDE SEQUENCE [LARGE SCALE GENOMIC DNA]</scope>
    <source>
        <strain evidence="2 3">L-15889</strain>
    </source>
</reference>
<dbReference type="EMBL" id="KV429036">
    <property type="protein sequence ID" value="KZT73480.1"/>
    <property type="molecule type" value="Genomic_DNA"/>
</dbReference>
<feature type="chain" id="PRO_5007867122" evidence="1">
    <location>
        <begin position="23"/>
        <end position="92"/>
    </location>
</feature>
<keyword evidence="3" id="KW-1185">Reference proteome</keyword>
<evidence type="ECO:0000313" key="2">
    <source>
        <dbReference type="EMBL" id="KZT73480.1"/>
    </source>
</evidence>
<organism evidence="2 3">
    <name type="scientific">Daedalea quercina L-15889</name>
    <dbReference type="NCBI Taxonomy" id="1314783"/>
    <lineage>
        <taxon>Eukaryota</taxon>
        <taxon>Fungi</taxon>
        <taxon>Dikarya</taxon>
        <taxon>Basidiomycota</taxon>
        <taxon>Agaricomycotina</taxon>
        <taxon>Agaricomycetes</taxon>
        <taxon>Polyporales</taxon>
        <taxon>Fomitopsis</taxon>
    </lineage>
</organism>
<sequence length="92" mass="10005">MRLGSSSALPILIASLALSVSALRLGSSSTHAIDARGPVSLDEAEVMARAFVDAELDARELMEAQWLEARGGRIIYTEGKPSPRKFYKSHNY</sequence>
<dbReference type="STRING" id="1314783.A0A165TI85"/>
<evidence type="ECO:0000256" key="1">
    <source>
        <dbReference type="SAM" id="SignalP"/>
    </source>
</evidence>
<gene>
    <name evidence="2" type="ORF">DAEQUDRAFT_808163</name>
</gene>
<dbReference type="Proteomes" id="UP000076727">
    <property type="component" value="Unassembled WGS sequence"/>
</dbReference>
<name>A0A165TI85_9APHY</name>
<protein>
    <submittedName>
        <fullName evidence="2">Uncharacterized protein</fullName>
    </submittedName>
</protein>
<evidence type="ECO:0000313" key="3">
    <source>
        <dbReference type="Proteomes" id="UP000076727"/>
    </source>
</evidence>